<evidence type="ECO:0000313" key="1">
    <source>
        <dbReference type="EMBL" id="KAJ9076594.1"/>
    </source>
</evidence>
<name>A0ACC2TPL6_9FUNG</name>
<evidence type="ECO:0000313" key="2">
    <source>
        <dbReference type="Proteomes" id="UP001165960"/>
    </source>
</evidence>
<comment type="caution">
    <text evidence="1">The sequence shown here is derived from an EMBL/GenBank/DDBJ whole genome shotgun (WGS) entry which is preliminary data.</text>
</comment>
<gene>
    <name evidence="1" type="ORF">DSO57_1024596</name>
</gene>
<proteinExistence type="predicted"/>
<reference evidence="1" key="1">
    <citation type="submission" date="2022-04" db="EMBL/GenBank/DDBJ databases">
        <title>Genome of the entomopathogenic fungus Entomophthora muscae.</title>
        <authorList>
            <person name="Elya C."/>
            <person name="Lovett B.R."/>
            <person name="Lee E."/>
            <person name="Macias A.M."/>
            <person name="Hajek A.E."/>
            <person name="De Bivort B.L."/>
            <person name="Kasson M.T."/>
            <person name="De Fine Licht H.H."/>
            <person name="Stajich J.E."/>
        </authorList>
    </citation>
    <scope>NUCLEOTIDE SEQUENCE</scope>
    <source>
        <strain evidence="1">Berkeley</strain>
    </source>
</reference>
<organism evidence="1 2">
    <name type="scientific">Entomophthora muscae</name>
    <dbReference type="NCBI Taxonomy" id="34485"/>
    <lineage>
        <taxon>Eukaryota</taxon>
        <taxon>Fungi</taxon>
        <taxon>Fungi incertae sedis</taxon>
        <taxon>Zoopagomycota</taxon>
        <taxon>Entomophthoromycotina</taxon>
        <taxon>Entomophthoromycetes</taxon>
        <taxon>Entomophthorales</taxon>
        <taxon>Entomophthoraceae</taxon>
        <taxon>Entomophthora</taxon>
    </lineage>
</organism>
<dbReference type="EMBL" id="QTSX02002263">
    <property type="protein sequence ID" value="KAJ9076594.1"/>
    <property type="molecule type" value="Genomic_DNA"/>
</dbReference>
<dbReference type="Proteomes" id="UP001165960">
    <property type="component" value="Unassembled WGS sequence"/>
</dbReference>
<protein>
    <submittedName>
        <fullName evidence="1">Uncharacterized protein</fullName>
    </submittedName>
</protein>
<keyword evidence="2" id="KW-1185">Reference proteome</keyword>
<accession>A0ACC2TPL6</accession>
<sequence length="675" mass="77056">MQHLSLNSLANRGLHRSLELVSSSPIRQKHNAFVPLLEDIKHLIQQLWSLHPCQYDVQQYMKTTGLTQEFWKVLHVKVSENSSHTSHVPGFGKLLHLCHDEVCGGRVVEVPYYGDQISYDCPTNIMLPDLGYTLCECSPAVAYDFLIQRLFDRTSSLQKVYYIAGDFLAWNGIFWVTLMNPSERLHMVVVKYIKQISKKLGWDWNSGASSLQLEQQKGVQVWVERIQKALSVLALNFQDHKLFTVEHLATLLWPSVSQFDSSTARNVVVVGEQCICLKTDTFLVPSPSHFAKAFPQVFFDAPPACKFPLVFQYLKTIFSEHQEEEGQVFFTFLQTLFGYCLTGLNLHHYLVFLVGQGGNGKSMFTSMLQSVLNRDNTDLSSASGAAPSSFTPQPRYTQLNNLVGARIALIDELNSEDFLEKSLIKRLTSNDSLVLCFPYDKHEFVVTHPCHLLIVTCISLPYMVPDPYVTHRFIIIWFNTTFASKSSLDAEQKAVEKAGNLSRNIAFYGRTHQTAVQDPQAINKLVKQRDFKEQVLSWLIQGAMKFNQQGLIFPECVADSREQYWMENNIVASFLDNHSERMPTKDPSSLMDIDVAICNDYYTSYKKLLTRFKSWLTQQDFKMHLKNEAWDNFKGHLERFCLPILKLRNVNGGQSVVIGIKYSTVASTFLPPHIL</sequence>